<name>A0A0E9TFE4_ANGAN</name>
<accession>A0A0E9TFE4</accession>
<dbReference type="EMBL" id="GBXM01056203">
    <property type="protein sequence ID" value="JAH52374.1"/>
    <property type="molecule type" value="Transcribed_RNA"/>
</dbReference>
<protein>
    <submittedName>
        <fullName evidence="1">Uncharacterized protein</fullName>
    </submittedName>
</protein>
<reference evidence="1" key="1">
    <citation type="submission" date="2014-11" db="EMBL/GenBank/DDBJ databases">
        <authorList>
            <person name="Amaro Gonzalez C."/>
        </authorList>
    </citation>
    <scope>NUCLEOTIDE SEQUENCE</scope>
</reference>
<evidence type="ECO:0000313" key="1">
    <source>
        <dbReference type="EMBL" id="JAH52374.1"/>
    </source>
</evidence>
<organism evidence="1">
    <name type="scientific">Anguilla anguilla</name>
    <name type="common">European freshwater eel</name>
    <name type="synonym">Muraena anguilla</name>
    <dbReference type="NCBI Taxonomy" id="7936"/>
    <lineage>
        <taxon>Eukaryota</taxon>
        <taxon>Metazoa</taxon>
        <taxon>Chordata</taxon>
        <taxon>Craniata</taxon>
        <taxon>Vertebrata</taxon>
        <taxon>Euteleostomi</taxon>
        <taxon>Actinopterygii</taxon>
        <taxon>Neopterygii</taxon>
        <taxon>Teleostei</taxon>
        <taxon>Anguilliformes</taxon>
        <taxon>Anguillidae</taxon>
        <taxon>Anguilla</taxon>
    </lineage>
</organism>
<proteinExistence type="predicted"/>
<sequence length="13" mass="1656">MQENRKYKKSENT</sequence>
<reference evidence="1" key="2">
    <citation type="journal article" date="2015" name="Fish Shellfish Immunol.">
        <title>Early steps in the European eel (Anguilla anguilla)-Vibrio vulnificus interaction in the gills: Role of the RtxA13 toxin.</title>
        <authorList>
            <person name="Callol A."/>
            <person name="Pajuelo D."/>
            <person name="Ebbesson L."/>
            <person name="Teles M."/>
            <person name="MacKenzie S."/>
            <person name="Amaro C."/>
        </authorList>
    </citation>
    <scope>NUCLEOTIDE SEQUENCE</scope>
</reference>